<dbReference type="PANTHER" id="PTHR36423:SF2">
    <property type="entry name" value="AFR070WP"/>
    <property type="match status" value="1"/>
</dbReference>
<dbReference type="Gene3D" id="3.30.70.1240">
    <property type="entry name" value="DOPA-like domains"/>
    <property type="match status" value="1"/>
</dbReference>
<dbReference type="InterPro" id="IPR023389">
    <property type="entry name" value="DOPA-like_sf"/>
</dbReference>
<dbReference type="PIRSF" id="PIRSF028139">
    <property type="entry name" value="DOPA-diox_rel_Mll2280"/>
    <property type="match status" value="1"/>
</dbReference>
<dbReference type="Proteomes" id="UP000679722">
    <property type="component" value="Unassembled WGS sequence"/>
</dbReference>
<proteinExistence type="predicted"/>
<keyword evidence="2" id="KW-1185">Reference proteome</keyword>
<dbReference type="Pfam" id="PF08883">
    <property type="entry name" value="DOPA_dioxygen"/>
    <property type="match status" value="1"/>
</dbReference>
<reference evidence="1 2" key="1">
    <citation type="submission" date="2021-04" db="EMBL/GenBank/DDBJ databases">
        <authorList>
            <person name="Sun C."/>
        </authorList>
    </citation>
    <scope>NUCLEOTIDE SEQUENCE [LARGE SCALE GENOMIC DNA]</scope>
    <source>
        <strain evidence="1 2">A79</strain>
    </source>
</reference>
<gene>
    <name evidence="1" type="ORF">J9B83_05450</name>
</gene>
<dbReference type="EMBL" id="JAGSSV010000004">
    <property type="protein sequence ID" value="MBR7888382.1"/>
    <property type="molecule type" value="Genomic_DNA"/>
</dbReference>
<name>A0ABS5HAB0_9GAMM</name>
<dbReference type="PANTHER" id="PTHR36423">
    <property type="entry name" value="AFR070WP"/>
    <property type="match status" value="1"/>
</dbReference>
<dbReference type="RefSeq" id="WP_211535724.1">
    <property type="nucleotide sequence ID" value="NZ_JAGSSV010000004.1"/>
</dbReference>
<organism evidence="1 2">
    <name type="scientific">Marinomonas vulgaris</name>
    <dbReference type="NCBI Taxonomy" id="2823372"/>
    <lineage>
        <taxon>Bacteria</taxon>
        <taxon>Pseudomonadati</taxon>
        <taxon>Pseudomonadota</taxon>
        <taxon>Gammaproteobacteria</taxon>
        <taxon>Oceanospirillales</taxon>
        <taxon>Oceanospirillaceae</taxon>
        <taxon>Marinomonas</taxon>
    </lineage>
</organism>
<comment type="caution">
    <text evidence="1">The sequence shown here is derived from an EMBL/GenBank/DDBJ whole genome shotgun (WGS) entry which is preliminary data.</text>
</comment>
<dbReference type="SUPFAM" id="SSF143410">
    <property type="entry name" value="DOPA-like"/>
    <property type="match status" value="1"/>
</dbReference>
<dbReference type="InterPro" id="IPR014980">
    <property type="entry name" value="DOPA_dioxygen"/>
</dbReference>
<protein>
    <submittedName>
        <fullName evidence="1">DOPA 4,5-dioxygenase family protein</fullName>
    </submittedName>
</protein>
<evidence type="ECO:0000313" key="2">
    <source>
        <dbReference type="Proteomes" id="UP000679722"/>
    </source>
</evidence>
<reference evidence="2" key="2">
    <citation type="submission" date="2023-07" db="EMBL/GenBank/DDBJ databases">
        <title>Marinomonas vulgaris A79, complete genome.</title>
        <authorList>
            <person name="Ying J.-J."/>
        </authorList>
    </citation>
    <scope>NUCLEOTIDE SEQUENCE [LARGE SCALE GENOMIC DNA]</scope>
    <source>
        <strain evidence="2">A79</strain>
    </source>
</reference>
<evidence type="ECO:0000313" key="1">
    <source>
        <dbReference type="EMBL" id="MBR7888382.1"/>
    </source>
</evidence>
<sequence>MNPVLVQQNVKAFHAHLYYQDEQGVEMAKAVAEQAAVLFDIRVGRFHQQAVGPHPVWSCQLSFKAEHLGDIVTWLMLNRRTLDVFLHPVTGDDYLDHTQGCAWLGRSYTLDLSQFTLSNQ</sequence>
<accession>A0ABS5HAB0</accession>